<evidence type="ECO:0000256" key="1">
    <source>
        <dbReference type="SAM" id="MobiDB-lite"/>
    </source>
</evidence>
<evidence type="ECO:0008006" key="4">
    <source>
        <dbReference type="Google" id="ProtNLM"/>
    </source>
</evidence>
<dbReference type="Proteomes" id="UP000001056">
    <property type="component" value="Unassembled WGS sequence"/>
</dbReference>
<dbReference type="VEuPathDB" id="FungiDB:CHGG_08576"/>
<proteinExistence type="predicted"/>
<organism evidence="2 3">
    <name type="scientific">Chaetomium globosum (strain ATCC 6205 / CBS 148.51 / DSM 1962 / NBRC 6347 / NRRL 1970)</name>
    <name type="common">Soil fungus</name>
    <dbReference type="NCBI Taxonomy" id="306901"/>
    <lineage>
        <taxon>Eukaryota</taxon>
        <taxon>Fungi</taxon>
        <taxon>Dikarya</taxon>
        <taxon>Ascomycota</taxon>
        <taxon>Pezizomycotina</taxon>
        <taxon>Sordariomycetes</taxon>
        <taxon>Sordariomycetidae</taxon>
        <taxon>Sordariales</taxon>
        <taxon>Chaetomiaceae</taxon>
        <taxon>Chaetomium</taxon>
    </lineage>
</organism>
<dbReference type="eggNOG" id="ENOG502RHTD">
    <property type="taxonomic scope" value="Eukaryota"/>
</dbReference>
<dbReference type="RefSeq" id="XP_001226503.1">
    <property type="nucleotide sequence ID" value="XM_001226502.1"/>
</dbReference>
<keyword evidence="3" id="KW-1185">Reference proteome</keyword>
<name>Q2GTX8_CHAGB</name>
<dbReference type="AlphaFoldDB" id="Q2GTX8"/>
<feature type="region of interest" description="Disordered" evidence="1">
    <location>
        <begin position="354"/>
        <end position="376"/>
    </location>
</feature>
<protein>
    <recommendedName>
        <fullName evidence="4">Reverse transcriptase domain-containing protein</fullName>
    </recommendedName>
</protein>
<dbReference type="InParanoid" id="Q2GTX8"/>
<dbReference type="EMBL" id="CH408034">
    <property type="protein sequence ID" value="EAQ84562.1"/>
    <property type="molecule type" value="Genomic_DNA"/>
</dbReference>
<dbReference type="HOGENOM" id="CLU_407677_0_0_1"/>
<dbReference type="PANTHER" id="PTHR33481:SF1">
    <property type="entry name" value="ENDONUCLEASE_EXONUCLEASE_PHOSPHATASE DOMAIN-CONTAINING PROTEIN-RELATED"/>
    <property type="match status" value="1"/>
</dbReference>
<evidence type="ECO:0000313" key="2">
    <source>
        <dbReference type="EMBL" id="EAQ84562.1"/>
    </source>
</evidence>
<accession>Q2GTX8</accession>
<gene>
    <name evidence="2" type="ORF">CHGG_08576</name>
</gene>
<reference evidence="3" key="1">
    <citation type="journal article" date="2015" name="Genome Announc.">
        <title>Draft genome sequence of the cellulolytic fungus Chaetomium globosum.</title>
        <authorList>
            <person name="Cuomo C.A."/>
            <person name="Untereiner W.A."/>
            <person name="Ma L.-J."/>
            <person name="Grabherr M."/>
            <person name="Birren B.W."/>
        </authorList>
    </citation>
    <scope>NUCLEOTIDE SEQUENCE [LARGE SCALE GENOMIC DNA]</scope>
    <source>
        <strain evidence="3">ATCC 6205 / CBS 148.51 / DSM 1962 / NBRC 6347 / NRRL 1970</strain>
    </source>
</reference>
<evidence type="ECO:0000313" key="3">
    <source>
        <dbReference type="Proteomes" id="UP000001056"/>
    </source>
</evidence>
<dbReference type="OrthoDB" id="4590933at2759"/>
<sequence>MKGFGALTKGQNADANLLVFGRNPEANVRQLEAAWGTCIRWADSRGMKFAPEKSELIHFNKGRRQWSNQLELTSPGRGTSPVRPKESTRFLGVWLDRKLNWKAHLAAVERKLRTQSYALSRLAASTWGLGLAKAREVYTKCIRSALAYGASSFHIPTDVGGEPVKKGITKALGKAQNKSLRMVAGAFKHTPIRNLETETWVPPLDLYLNKPLADFETRLQRTDLDDGQGGKKTAGSVILTTCQRIQQRLRSKSGNSGRPRTVGLWEPTAVEEAARTIARWTGGTVDTNNVVEEAWRARRVVFGPTIDSKMGENWNSDTTGLLLCSTRHQSHDCMAREESPRLADGLGEAADVQLSQEARAGSGGPKRPRSEAREASSLCIRRLTRTHRSLIVGMGFSPGPGGHGFPINRVAYDAVESAVESPIKQQSAQIYGDLTHSRPTTPLLFTADEDLNANYDIYAIRFPRPAVHTGSEDDEDDTVSICSDDIDREDRFGWYNNSRDFLAVETIPCPSWARWSNDGSRLPFQFVELPTTSGIRSPPPPPFSKWINIWDDVPSNLYRCFPDLVCLHVIDHELTLRPDITELPAQGRRWLTGSPDSLFVEVVDPTDGTWVSEPPGTPDWKAESGQMVGDWGESLPYGGYSSEQERDTVIAGGTRRKAKYQQPPSLTTVLEYVA</sequence>
<dbReference type="PANTHER" id="PTHR33481">
    <property type="entry name" value="REVERSE TRANSCRIPTASE"/>
    <property type="match status" value="1"/>
</dbReference>
<dbReference type="GeneID" id="4395467"/>